<dbReference type="Pfam" id="PF00069">
    <property type="entry name" value="Pkinase"/>
    <property type="match status" value="1"/>
</dbReference>
<dbReference type="EC" id="2.7.11.1" evidence="1"/>
<feature type="domain" description="Protein kinase" evidence="6">
    <location>
        <begin position="39"/>
        <end position="307"/>
    </location>
</feature>
<dbReference type="PROSITE" id="PS50011">
    <property type="entry name" value="PROTEIN_KINASE_DOM"/>
    <property type="match status" value="1"/>
</dbReference>
<keyword evidence="3 4" id="KW-0067">ATP-binding</keyword>
<comment type="similarity">
    <text evidence="5">Belongs to the protein kinase superfamily.</text>
</comment>
<evidence type="ECO:0000256" key="1">
    <source>
        <dbReference type="ARBA" id="ARBA00012513"/>
    </source>
</evidence>
<dbReference type="InterPro" id="IPR008271">
    <property type="entry name" value="Ser/Thr_kinase_AS"/>
</dbReference>
<reference evidence="7 8" key="1">
    <citation type="submission" date="2024-04" db="EMBL/GenBank/DDBJ databases">
        <title>Tritrichomonas musculus Genome.</title>
        <authorList>
            <person name="Alves-Ferreira E."/>
            <person name="Grigg M."/>
            <person name="Lorenzi H."/>
            <person name="Galac M."/>
        </authorList>
    </citation>
    <scope>NUCLEOTIDE SEQUENCE [LARGE SCALE GENOMIC DNA]</scope>
    <source>
        <strain evidence="7 8">EAF2021</strain>
    </source>
</reference>
<evidence type="ECO:0000256" key="4">
    <source>
        <dbReference type="PROSITE-ProRule" id="PRU10141"/>
    </source>
</evidence>
<evidence type="ECO:0000313" key="7">
    <source>
        <dbReference type="EMBL" id="KAK8880751.1"/>
    </source>
</evidence>
<dbReference type="PROSITE" id="PS00107">
    <property type="entry name" value="PROTEIN_KINASE_ATP"/>
    <property type="match status" value="1"/>
</dbReference>
<keyword evidence="5" id="KW-0723">Serine/threonine-protein kinase</keyword>
<keyword evidence="5" id="KW-0418">Kinase</keyword>
<protein>
    <recommendedName>
        <fullName evidence="1">non-specific serine/threonine protein kinase</fullName>
        <ecNumber evidence="1">2.7.11.1</ecNumber>
    </recommendedName>
</protein>
<dbReference type="InterPro" id="IPR011009">
    <property type="entry name" value="Kinase-like_dom_sf"/>
</dbReference>
<dbReference type="InterPro" id="IPR050235">
    <property type="entry name" value="CK1_Ser-Thr_kinase"/>
</dbReference>
<evidence type="ECO:0000256" key="5">
    <source>
        <dbReference type="RuleBase" id="RU000304"/>
    </source>
</evidence>
<dbReference type="Gene3D" id="1.10.510.10">
    <property type="entry name" value="Transferase(Phosphotransferase) domain 1"/>
    <property type="match status" value="1"/>
</dbReference>
<name>A0ABR2JPE7_9EUKA</name>
<comment type="caution">
    <text evidence="7">The sequence shown here is derived from an EMBL/GenBank/DDBJ whole genome shotgun (WGS) entry which is preliminary data.</text>
</comment>
<dbReference type="PANTHER" id="PTHR11909">
    <property type="entry name" value="CASEIN KINASE-RELATED"/>
    <property type="match status" value="1"/>
</dbReference>
<dbReference type="PROSITE" id="PS00108">
    <property type="entry name" value="PROTEIN_KINASE_ST"/>
    <property type="match status" value="1"/>
</dbReference>
<dbReference type="InterPro" id="IPR000719">
    <property type="entry name" value="Prot_kinase_dom"/>
</dbReference>
<dbReference type="SUPFAM" id="SSF56112">
    <property type="entry name" value="Protein kinase-like (PK-like)"/>
    <property type="match status" value="1"/>
</dbReference>
<gene>
    <name evidence="7" type="ORF">M9Y10_003438</name>
</gene>
<keyword evidence="8" id="KW-1185">Reference proteome</keyword>
<dbReference type="SMART" id="SM00220">
    <property type="entry name" value="S_TKc"/>
    <property type="match status" value="1"/>
</dbReference>
<proteinExistence type="inferred from homology"/>
<dbReference type="Proteomes" id="UP001470230">
    <property type="component" value="Unassembled WGS sequence"/>
</dbReference>
<sequence>MYNAPLDTRNLHEFQFLFKKVGQIERRLLLKKGTFIDKYEIEECIGRGGYGDIYGAKIPGESKVYALKLEDKQSEKNEGKDPKKLSLNKEIQCIKELQDSLDIPRFIDSGETDRYLYYVMELLGPSLSTVRKELSHQKFTLSTTLRVGIKMLRIIQHVHRHGYIHCDVKPSNFLLRPDCLHFLVLSDFGLMRRYVKGDDTNGSHIEKRLSIGFNGTRKYASPNSLEENTLSRKDDLVSWLYSLYEMKNGYLPWSTKKKDEMKQMKSHFTTIQYFSTMPSEVQDVCQYITSLNFDEEPNYDWIVDSLLKAMNRLKIKTTDPFDWEGFSDNHILMFSPIAELPKATWCRVQNPKPVLSMPGKPNYKMIKNRIWRFCLCCSFS</sequence>
<organism evidence="7 8">
    <name type="scientific">Tritrichomonas musculus</name>
    <dbReference type="NCBI Taxonomy" id="1915356"/>
    <lineage>
        <taxon>Eukaryota</taxon>
        <taxon>Metamonada</taxon>
        <taxon>Parabasalia</taxon>
        <taxon>Tritrichomonadida</taxon>
        <taxon>Tritrichomonadidae</taxon>
        <taxon>Tritrichomonas</taxon>
    </lineage>
</organism>
<evidence type="ECO:0000259" key="6">
    <source>
        <dbReference type="PROSITE" id="PS50011"/>
    </source>
</evidence>
<evidence type="ECO:0000313" key="8">
    <source>
        <dbReference type="Proteomes" id="UP001470230"/>
    </source>
</evidence>
<keyword evidence="5" id="KW-0808">Transferase</keyword>
<accession>A0ABR2JPE7</accession>
<evidence type="ECO:0000256" key="2">
    <source>
        <dbReference type="ARBA" id="ARBA00022741"/>
    </source>
</evidence>
<evidence type="ECO:0000256" key="3">
    <source>
        <dbReference type="ARBA" id="ARBA00022840"/>
    </source>
</evidence>
<keyword evidence="2 4" id="KW-0547">Nucleotide-binding</keyword>
<dbReference type="InterPro" id="IPR017441">
    <property type="entry name" value="Protein_kinase_ATP_BS"/>
</dbReference>
<dbReference type="EMBL" id="JAPFFF010000010">
    <property type="protein sequence ID" value="KAK8880751.1"/>
    <property type="molecule type" value="Genomic_DNA"/>
</dbReference>
<feature type="binding site" evidence="4">
    <location>
        <position position="68"/>
    </location>
    <ligand>
        <name>ATP</name>
        <dbReference type="ChEBI" id="CHEBI:30616"/>
    </ligand>
</feature>